<dbReference type="InterPro" id="IPR033326">
    <property type="entry name" value="BAH1"/>
</dbReference>
<dbReference type="PANTHER" id="PTHR46764:SF2">
    <property type="entry name" value="E3 UBIQUITIN-PROTEIN LIGASE BAH1-LIKE-RELATED"/>
    <property type="match status" value="1"/>
</dbReference>
<sequence length="176" mass="20065">MAPIEALESYTQISSHPFHKTNKQGIISLDILYSKVTSVKFVAQGESILTGSADKVEHWLFILCSIDMQILEPFPTSIVSENDSMKWSTSLYFFSELMKEASDMVGYFSSRVQRLLHLHISIGLHRYVLRLRQCFKSDRQTLTQEGRILIKYIGMNAIAFLVSLHPFLFGVGRTVT</sequence>
<accession>A0AAQ3NN30</accession>
<keyword evidence="3" id="KW-1185">Reference proteome</keyword>
<evidence type="ECO:0000256" key="1">
    <source>
        <dbReference type="SAM" id="Phobius"/>
    </source>
</evidence>
<dbReference type="EMBL" id="CP144696">
    <property type="protein sequence ID" value="WVZ11392.1"/>
    <property type="molecule type" value="Genomic_DNA"/>
</dbReference>
<dbReference type="Proteomes" id="UP001374535">
    <property type="component" value="Chromosome 5"/>
</dbReference>
<name>A0AAQ3NN30_VIGMU</name>
<dbReference type="AlphaFoldDB" id="A0AAQ3NN30"/>
<reference evidence="2 3" key="1">
    <citation type="journal article" date="2023" name="Life. Sci Alliance">
        <title>Evolutionary insights into 3D genome organization and epigenetic landscape of Vigna mungo.</title>
        <authorList>
            <person name="Junaid A."/>
            <person name="Singh B."/>
            <person name="Bhatia S."/>
        </authorList>
    </citation>
    <scope>NUCLEOTIDE SEQUENCE [LARGE SCALE GENOMIC DNA]</scope>
    <source>
        <strain evidence="2">Urdbean</strain>
    </source>
</reference>
<feature type="transmembrane region" description="Helical" evidence="1">
    <location>
        <begin position="149"/>
        <end position="169"/>
    </location>
</feature>
<keyword evidence="1" id="KW-1133">Transmembrane helix</keyword>
<evidence type="ECO:0000313" key="2">
    <source>
        <dbReference type="EMBL" id="WVZ11392.1"/>
    </source>
</evidence>
<keyword evidence="1" id="KW-0472">Membrane</keyword>
<gene>
    <name evidence="2" type="ORF">V8G54_015922</name>
</gene>
<organism evidence="2 3">
    <name type="scientific">Vigna mungo</name>
    <name type="common">Black gram</name>
    <name type="synonym">Phaseolus mungo</name>
    <dbReference type="NCBI Taxonomy" id="3915"/>
    <lineage>
        <taxon>Eukaryota</taxon>
        <taxon>Viridiplantae</taxon>
        <taxon>Streptophyta</taxon>
        <taxon>Embryophyta</taxon>
        <taxon>Tracheophyta</taxon>
        <taxon>Spermatophyta</taxon>
        <taxon>Magnoliopsida</taxon>
        <taxon>eudicotyledons</taxon>
        <taxon>Gunneridae</taxon>
        <taxon>Pentapetalae</taxon>
        <taxon>rosids</taxon>
        <taxon>fabids</taxon>
        <taxon>Fabales</taxon>
        <taxon>Fabaceae</taxon>
        <taxon>Papilionoideae</taxon>
        <taxon>50 kb inversion clade</taxon>
        <taxon>NPAAA clade</taxon>
        <taxon>indigoferoid/millettioid clade</taxon>
        <taxon>Phaseoleae</taxon>
        <taxon>Vigna</taxon>
    </lineage>
</organism>
<evidence type="ECO:0000313" key="3">
    <source>
        <dbReference type="Proteomes" id="UP001374535"/>
    </source>
</evidence>
<dbReference type="PANTHER" id="PTHR46764">
    <property type="entry name" value="E3 UBIQUITIN-PROTEIN LIGASE BAH1"/>
    <property type="match status" value="1"/>
</dbReference>
<keyword evidence="1" id="KW-0812">Transmembrane</keyword>
<protein>
    <submittedName>
        <fullName evidence="2">Uncharacterized protein</fullName>
    </submittedName>
</protein>
<proteinExistence type="predicted"/>